<accession>A0A916ZW77</accession>
<protein>
    <submittedName>
        <fullName evidence="1">Uncharacterized protein</fullName>
    </submittedName>
</protein>
<keyword evidence="2" id="KW-1185">Reference proteome</keyword>
<proteinExistence type="predicted"/>
<reference evidence="1" key="1">
    <citation type="journal article" date="2014" name="Int. J. Syst. Evol. Microbiol.">
        <title>Complete genome sequence of Corynebacterium casei LMG S-19264T (=DSM 44701T), isolated from a smear-ripened cheese.</title>
        <authorList>
            <consortium name="US DOE Joint Genome Institute (JGI-PGF)"/>
            <person name="Walter F."/>
            <person name="Albersmeier A."/>
            <person name="Kalinowski J."/>
            <person name="Ruckert C."/>
        </authorList>
    </citation>
    <scope>NUCLEOTIDE SEQUENCE</scope>
    <source>
        <strain evidence="1">CGMCC 1.15519</strain>
    </source>
</reference>
<reference evidence="1" key="2">
    <citation type="submission" date="2020-09" db="EMBL/GenBank/DDBJ databases">
        <authorList>
            <person name="Sun Q."/>
            <person name="Zhou Y."/>
        </authorList>
    </citation>
    <scope>NUCLEOTIDE SEQUENCE</scope>
    <source>
        <strain evidence="1">CGMCC 1.15519</strain>
    </source>
</reference>
<evidence type="ECO:0000313" key="1">
    <source>
        <dbReference type="EMBL" id="GGE16564.1"/>
    </source>
</evidence>
<name>A0A916ZW77_9SPHN</name>
<gene>
    <name evidence="1" type="ORF">GCM10011529_23760</name>
</gene>
<dbReference type="EMBL" id="BMJM01000008">
    <property type="protein sequence ID" value="GGE16564.1"/>
    <property type="molecule type" value="Genomic_DNA"/>
</dbReference>
<comment type="caution">
    <text evidence="1">The sequence shown here is derived from an EMBL/GenBank/DDBJ whole genome shotgun (WGS) entry which is preliminary data.</text>
</comment>
<dbReference type="RefSeq" id="WP_188763181.1">
    <property type="nucleotide sequence ID" value="NZ_BMJM01000008.1"/>
</dbReference>
<sequence>MVRQAGIPPGPSASPILGGSQVGANLGWTPDPLARRPFAVIARLNAALTPGLAIDTATTQAALGVRWTPAANISLSAKRLVAIGSTALDRFSLRAAAGLAGRRGRAEWTGYSEATILDNGDVFAGAQARAGLNVTRGRIAVSPGAGAWASVQNDTRTIHRLDIGPSLTARTANLELTADYRFRISGNAAPDSGPTLTISTAF</sequence>
<organism evidence="1 2">
    <name type="scientific">Sandarakinorhabdus glacialis</name>
    <dbReference type="NCBI Taxonomy" id="1614636"/>
    <lineage>
        <taxon>Bacteria</taxon>
        <taxon>Pseudomonadati</taxon>
        <taxon>Pseudomonadota</taxon>
        <taxon>Alphaproteobacteria</taxon>
        <taxon>Sphingomonadales</taxon>
        <taxon>Sphingosinicellaceae</taxon>
        <taxon>Sandarakinorhabdus</taxon>
    </lineage>
</organism>
<evidence type="ECO:0000313" key="2">
    <source>
        <dbReference type="Proteomes" id="UP000635071"/>
    </source>
</evidence>
<dbReference type="AlphaFoldDB" id="A0A916ZW77"/>
<dbReference type="Proteomes" id="UP000635071">
    <property type="component" value="Unassembled WGS sequence"/>
</dbReference>